<reference evidence="10" key="1">
    <citation type="submission" date="2012-12" db="EMBL/GenBank/DDBJ databases">
        <authorList>
            <person name="Hellsten U."/>
            <person name="Grimwood J."/>
            <person name="Chapman J.A."/>
            <person name="Shapiro H."/>
            <person name="Aerts A."/>
            <person name="Otillar R.P."/>
            <person name="Terry A.Y."/>
            <person name="Boore J.L."/>
            <person name="Simakov O."/>
            <person name="Marletaz F."/>
            <person name="Cho S.-J."/>
            <person name="Edsinger-Gonzales E."/>
            <person name="Havlak P."/>
            <person name="Kuo D.-H."/>
            <person name="Larsson T."/>
            <person name="Lv J."/>
            <person name="Arendt D."/>
            <person name="Savage R."/>
            <person name="Osoegawa K."/>
            <person name="de Jong P."/>
            <person name="Lindberg D.R."/>
            <person name="Seaver E.C."/>
            <person name="Weisblat D.A."/>
            <person name="Putnam N.H."/>
            <person name="Grigoriev I.V."/>
            <person name="Rokhsar D.S."/>
        </authorList>
    </citation>
    <scope>NUCLEOTIDE SEQUENCE</scope>
</reference>
<reference evidence="8 10" key="2">
    <citation type="journal article" date="2013" name="Nature">
        <title>Insights into bilaterian evolution from three spiralian genomes.</title>
        <authorList>
            <person name="Simakov O."/>
            <person name="Marletaz F."/>
            <person name="Cho S.J."/>
            <person name="Edsinger-Gonzales E."/>
            <person name="Havlak P."/>
            <person name="Hellsten U."/>
            <person name="Kuo D.H."/>
            <person name="Larsson T."/>
            <person name="Lv J."/>
            <person name="Arendt D."/>
            <person name="Savage R."/>
            <person name="Osoegawa K."/>
            <person name="de Jong P."/>
            <person name="Grimwood J."/>
            <person name="Chapman J.A."/>
            <person name="Shapiro H."/>
            <person name="Aerts A."/>
            <person name="Otillar R.P."/>
            <person name="Terry A.Y."/>
            <person name="Boore J.L."/>
            <person name="Grigoriev I.V."/>
            <person name="Lindberg D.R."/>
            <person name="Seaver E.C."/>
            <person name="Weisblat D.A."/>
            <person name="Putnam N.H."/>
            <person name="Rokhsar D.S."/>
        </authorList>
    </citation>
    <scope>NUCLEOTIDE SEQUENCE</scope>
</reference>
<evidence type="ECO:0000256" key="1">
    <source>
        <dbReference type="ARBA" id="ARBA00004964"/>
    </source>
</evidence>
<dbReference type="GO" id="GO:0005978">
    <property type="term" value="P:glycogen biosynthetic process"/>
    <property type="evidence" value="ECO:0000318"/>
    <property type="project" value="GO_Central"/>
</dbReference>
<evidence type="ECO:0000256" key="2">
    <source>
        <dbReference type="ARBA" id="ARBA00010686"/>
    </source>
</evidence>
<keyword evidence="4 7" id="KW-0808">Transferase</keyword>
<sequence>MASASAGVAAGDAKVNAKNNTKSLLGSNVWVFEISWEVARQIGGIHTVIKSKAAISTEELGDNYCLIGPLIESQTWSEIEVIEAEQKSNIQYALHCLRNSGYRVVVYGRWLIEGYPKVILMDISTAMKELEEFKKEIWDEANIGIPWNDTGAADAVVFGFMTALLLEKFCKDLPEDHSVVAQFHEWMAGVGLIVSRARKLKVATIFSTHATVLGRHLCASRVDFYNNISKFSLNKEAGDRNIYQRYCIERASAHVAHVFTTISDILSFEVEHLLAKKPDLVLPNGLNVKSDFVHEIQNRHSNAKQKLHNFVRGHFYGHFNFDLEKTLYFFSAGRNEFSNKGVDMFIESLARLNHRLKISNSDMTVVAFLIFPTECNNFNVESLRGQAVSMQLKEVVNQMQKDIGKRILDSSHCSNLFRGHVPDIDTLLTEKDIVQLKRCIMSAQRKTLPPICTHNVTNDVSDPILCALRSCRLFNDTSDRVKVIFHPEFLHSNNPLFGLDYEDFASGCHLGVFPSYYEPWGYTPAECTIMGVPSITTNLSGFGCFIQQHTTDPAAYGVYIVDRRYKSVEESIEQLTGYMMDFCQQTRRQRIIQRNRTERLSELLDWKHLSIVRNFISQCLFLTFHNTKHL</sequence>
<evidence type="ECO:0000256" key="4">
    <source>
        <dbReference type="ARBA" id="ARBA00022679"/>
    </source>
</evidence>
<evidence type="ECO:0000256" key="5">
    <source>
        <dbReference type="ARBA" id="ARBA00023056"/>
    </source>
</evidence>
<dbReference type="KEGG" id="hro:HELRODRAFT_64031"/>
<keyword evidence="5 7" id="KW-0320">Glycogen biosynthesis</keyword>
<dbReference type="PANTHER" id="PTHR10176">
    <property type="entry name" value="GLYCOGEN SYNTHASE"/>
    <property type="match status" value="1"/>
</dbReference>
<evidence type="ECO:0000256" key="7">
    <source>
        <dbReference type="RuleBase" id="RU363104"/>
    </source>
</evidence>
<dbReference type="GeneID" id="20213583"/>
<dbReference type="EnsemblMetazoa" id="HelroT64031">
    <property type="protein sequence ID" value="HelroP64031"/>
    <property type="gene ID" value="HelroG64031"/>
</dbReference>
<dbReference type="UniPathway" id="UPA00164"/>
<keyword evidence="10" id="KW-1185">Reference proteome</keyword>
<dbReference type="EMBL" id="AMQM01000596">
    <property type="status" value="NOT_ANNOTATED_CDS"/>
    <property type="molecule type" value="Genomic_DNA"/>
</dbReference>
<dbReference type="CTD" id="20213583"/>
<keyword evidence="3 7" id="KW-0328">Glycosyltransferase</keyword>
<evidence type="ECO:0000313" key="9">
    <source>
        <dbReference type="EnsemblMetazoa" id="HelroP64031"/>
    </source>
</evidence>
<dbReference type="EMBL" id="KB096324">
    <property type="protein sequence ID" value="ESO06263.1"/>
    <property type="molecule type" value="Genomic_DNA"/>
</dbReference>
<dbReference type="InterPro" id="IPR008631">
    <property type="entry name" value="Glycogen_synth"/>
</dbReference>
<comment type="pathway">
    <text evidence="1 7">Glycan biosynthesis; glycogen biosynthesis.</text>
</comment>
<organism evidence="9 10">
    <name type="scientific">Helobdella robusta</name>
    <name type="common">Californian leech</name>
    <dbReference type="NCBI Taxonomy" id="6412"/>
    <lineage>
        <taxon>Eukaryota</taxon>
        <taxon>Metazoa</taxon>
        <taxon>Spiralia</taxon>
        <taxon>Lophotrochozoa</taxon>
        <taxon>Annelida</taxon>
        <taxon>Clitellata</taxon>
        <taxon>Hirudinea</taxon>
        <taxon>Rhynchobdellida</taxon>
        <taxon>Glossiphoniidae</taxon>
        <taxon>Helobdella</taxon>
    </lineage>
</organism>
<dbReference type="EC" id="2.4.1.11" evidence="7"/>
<reference evidence="9" key="3">
    <citation type="submission" date="2015-06" db="UniProtKB">
        <authorList>
            <consortium name="EnsemblMetazoa"/>
        </authorList>
    </citation>
    <scope>IDENTIFICATION</scope>
</reference>
<protein>
    <recommendedName>
        <fullName evidence="7">Glycogen [starch] synthase</fullName>
        <ecNumber evidence="7">2.4.1.11</ecNumber>
    </recommendedName>
</protein>
<dbReference type="OMA" id="AIFATQX"/>
<evidence type="ECO:0000256" key="3">
    <source>
        <dbReference type="ARBA" id="ARBA00022676"/>
    </source>
</evidence>
<dbReference type="HOGENOM" id="CLU_015910_1_0_1"/>
<dbReference type="Pfam" id="PF05693">
    <property type="entry name" value="Glycogen_syn"/>
    <property type="match status" value="1"/>
</dbReference>
<dbReference type="Proteomes" id="UP000015101">
    <property type="component" value="Unassembled WGS sequence"/>
</dbReference>
<dbReference type="Gene3D" id="3.40.50.2000">
    <property type="entry name" value="Glycogen Phosphorylase B"/>
    <property type="match status" value="2"/>
</dbReference>
<dbReference type="STRING" id="6412.T1FXN5"/>
<proteinExistence type="inferred from homology"/>
<comment type="similarity">
    <text evidence="2 7">Belongs to the glycosyltransferase 3 family.</text>
</comment>
<dbReference type="eggNOG" id="KOG3742">
    <property type="taxonomic scope" value="Eukaryota"/>
</dbReference>
<comment type="function">
    <text evidence="7">Transfers the glycosyl residue from UDP-Glc to the non-reducing end of alpha-1,4-glucan.</text>
</comment>
<dbReference type="OrthoDB" id="6335297at2759"/>
<accession>T1FXN5</accession>
<dbReference type="AlphaFoldDB" id="T1FXN5"/>
<evidence type="ECO:0000256" key="6">
    <source>
        <dbReference type="ARBA" id="ARBA00047345"/>
    </source>
</evidence>
<dbReference type="RefSeq" id="XP_009015631.1">
    <property type="nucleotide sequence ID" value="XM_009017383.1"/>
</dbReference>
<evidence type="ECO:0000313" key="8">
    <source>
        <dbReference type="EMBL" id="ESO06263.1"/>
    </source>
</evidence>
<dbReference type="SUPFAM" id="SSF53756">
    <property type="entry name" value="UDP-Glycosyltransferase/glycogen phosphorylase"/>
    <property type="match status" value="2"/>
</dbReference>
<dbReference type="FunFam" id="3.40.50.2000:FF:000014">
    <property type="entry name" value="Glycogen [starch] synthase"/>
    <property type="match status" value="1"/>
</dbReference>
<dbReference type="InParanoid" id="T1FXN5"/>
<comment type="catalytic activity">
    <reaction evidence="6">
        <text>[(1-&gt;4)-alpha-D-glucosyl](n) + UDP-alpha-D-glucose = [(1-&gt;4)-alpha-D-glucosyl](n+1) + UDP + H(+)</text>
        <dbReference type="Rhea" id="RHEA:18549"/>
        <dbReference type="Rhea" id="RHEA-COMP:9584"/>
        <dbReference type="Rhea" id="RHEA-COMP:9587"/>
        <dbReference type="ChEBI" id="CHEBI:15378"/>
        <dbReference type="ChEBI" id="CHEBI:15444"/>
        <dbReference type="ChEBI" id="CHEBI:58223"/>
        <dbReference type="ChEBI" id="CHEBI:58885"/>
        <dbReference type="EC" id="2.4.1.11"/>
    </reaction>
    <physiologicalReaction direction="left-to-right" evidence="6">
        <dbReference type="Rhea" id="RHEA:18550"/>
    </physiologicalReaction>
</comment>
<dbReference type="PANTHER" id="PTHR10176:SF3">
    <property type="entry name" value="GLYCOGEN [STARCH] SYNTHASE"/>
    <property type="match status" value="1"/>
</dbReference>
<dbReference type="GO" id="GO:0004373">
    <property type="term" value="F:alpha-1,4-glucan glucosyltransferase (UDP-glucose donor) activity"/>
    <property type="evidence" value="ECO:0000318"/>
    <property type="project" value="GO_Central"/>
</dbReference>
<name>T1FXN5_HELRO</name>
<dbReference type="GO" id="GO:0005737">
    <property type="term" value="C:cytoplasm"/>
    <property type="evidence" value="ECO:0000318"/>
    <property type="project" value="GO_Central"/>
</dbReference>
<evidence type="ECO:0000313" key="10">
    <source>
        <dbReference type="Proteomes" id="UP000015101"/>
    </source>
</evidence>
<gene>
    <name evidence="9" type="primary">20213583</name>
    <name evidence="8" type="ORF">HELRODRAFT_64031</name>
</gene>